<reference evidence="8 9" key="1">
    <citation type="submission" date="2018-09" db="EMBL/GenBank/DDBJ databases">
        <title>Genome sequencing of Nocardioides immobilis CCTCC AB 2017083 for comparison to Nocardioides silvaticus.</title>
        <authorList>
            <person name="Li C."/>
            <person name="Wang G."/>
        </authorList>
    </citation>
    <scope>NUCLEOTIDE SEQUENCE [LARGE SCALE GENOMIC DNA]</scope>
    <source>
        <strain evidence="8 9">CCTCC AB 2017083</strain>
    </source>
</reference>
<evidence type="ECO:0000256" key="5">
    <source>
        <dbReference type="ARBA" id="ARBA00023136"/>
    </source>
</evidence>
<name>A0A417XSM4_9ACTN</name>
<evidence type="ECO:0000256" key="4">
    <source>
        <dbReference type="ARBA" id="ARBA00022989"/>
    </source>
</evidence>
<gene>
    <name evidence="8" type="ORF">D0Z08_30370</name>
</gene>
<feature type="transmembrane region" description="Helical" evidence="6">
    <location>
        <begin position="165"/>
        <end position="188"/>
    </location>
</feature>
<feature type="transmembrane region" description="Helical" evidence="6">
    <location>
        <begin position="243"/>
        <end position="262"/>
    </location>
</feature>
<dbReference type="InterPro" id="IPR011701">
    <property type="entry name" value="MFS"/>
</dbReference>
<feature type="domain" description="Major facilitator superfamily (MFS) profile" evidence="7">
    <location>
        <begin position="7"/>
        <end position="388"/>
    </location>
</feature>
<feature type="transmembrane region" description="Helical" evidence="6">
    <location>
        <begin position="274"/>
        <end position="292"/>
    </location>
</feature>
<sequence>MSTAPRGVLAALCVTVTIGYGTLYYAFAVLAPTITADTGWSLTAITAAFSVGLLTTGVVGVAAGRSIQARGPRGVMVAGAVVGAAGLGAVAAAPSYFWFVVAMLLCGAGAAGMFYAPAFAALTHWYGAGRVRALTTLTLVAGFASTIFAPLTTELADQTSWRTTYAVLAVLLLVVAVPVHAIALHHPWPAHVDSEHVTPDREVLRSPAFLLTAAGATLTHVAMFAALIALIPLLVGRGMTPTLAAWALGLGGAGQVLGRLAFPRLTTMTDVRQRVLWGSSAMALTTLALALIPGPAGLLIAVAIVAGAARGLYTLVTATLVTDLWGPERYAAINGVLGAPVALATALGPFAGAGIAELTGGYPATFAILAGLAGAGTALSVTAVRRAPRPVLARG</sequence>
<dbReference type="InterPro" id="IPR052983">
    <property type="entry name" value="MFS_Riboflavin_Transporter"/>
</dbReference>
<keyword evidence="5 6" id="KW-0472">Membrane</keyword>
<dbReference type="InterPro" id="IPR020846">
    <property type="entry name" value="MFS_dom"/>
</dbReference>
<accession>A0A417XSM4</accession>
<evidence type="ECO:0000256" key="1">
    <source>
        <dbReference type="ARBA" id="ARBA00004651"/>
    </source>
</evidence>
<dbReference type="InterPro" id="IPR036259">
    <property type="entry name" value="MFS_trans_sf"/>
</dbReference>
<evidence type="ECO:0000256" key="2">
    <source>
        <dbReference type="ARBA" id="ARBA00022448"/>
    </source>
</evidence>
<feature type="transmembrane region" description="Helical" evidence="6">
    <location>
        <begin position="208"/>
        <end position="231"/>
    </location>
</feature>
<feature type="transmembrane region" description="Helical" evidence="6">
    <location>
        <begin position="134"/>
        <end position="153"/>
    </location>
</feature>
<dbReference type="Proteomes" id="UP000283644">
    <property type="component" value="Unassembled WGS sequence"/>
</dbReference>
<keyword evidence="4 6" id="KW-1133">Transmembrane helix</keyword>
<dbReference type="GO" id="GO:0022857">
    <property type="term" value="F:transmembrane transporter activity"/>
    <property type="evidence" value="ECO:0007669"/>
    <property type="project" value="InterPro"/>
</dbReference>
<dbReference type="AlphaFoldDB" id="A0A417XSM4"/>
<feature type="transmembrane region" description="Helical" evidence="6">
    <location>
        <begin position="362"/>
        <end position="384"/>
    </location>
</feature>
<feature type="transmembrane region" description="Helical" evidence="6">
    <location>
        <begin position="75"/>
        <end position="93"/>
    </location>
</feature>
<evidence type="ECO:0000256" key="6">
    <source>
        <dbReference type="SAM" id="Phobius"/>
    </source>
</evidence>
<dbReference type="OrthoDB" id="7200137at2"/>
<feature type="transmembrane region" description="Helical" evidence="6">
    <location>
        <begin position="39"/>
        <end position="63"/>
    </location>
</feature>
<dbReference type="Gene3D" id="1.20.1250.20">
    <property type="entry name" value="MFS general substrate transporter like domains"/>
    <property type="match status" value="2"/>
</dbReference>
<feature type="transmembrane region" description="Helical" evidence="6">
    <location>
        <begin position="298"/>
        <end position="321"/>
    </location>
</feature>
<dbReference type="PANTHER" id="PTHR43385">
    <property type="entry name" value="RIBOFLAVIN TRANSPORTER RIBJ"/>
    <property type="match status" value="1"/>
</dbReference>
<proteinExistence type="predicted"/>
<dbReference type="SUPFAM" id="SSF103473">
    <property type="entry name" value="MFS general substrate transporter"/>
    <property type="match status" value="1"/>
</dbReference>
<dbReference type="Pfam" id="PF07690">
    <property type="entry name" value="MFS_1"/>
    <property type="match status" value="1"/>
</dbReference>
<comment type="subcellular location">
    <subcellularLocation>
        <location evidence="1">Cell membrane</location>
        <topology evidence="1">Multi-pass membrane protein</topology>
    </subcellularLocation>
</comment>
<keyword evidence="2" id="KW-0813">Transport</keyword>
<feature type="transmembrane region" description="Helical" evidence="6">
    <location>
        <begin position="99"/>
        <end position="122"/>
    </location>
</feature>
<evidence type="ECO:0000313" key="9">
    <source>
        <dbReference type="Proteomes" id="UP000283644"/>
    </source>
</evidence>
<keyword evidence="9" id="KW-1185">Reference proteome</keyword>
<protein>
    <submittedName>
        <fullName evidence="8">MFS transporter</fullName>
    </submittedName>
</protein>
<feature type="transmembrane region" description="Helical" evidence="6">
    <location>
        <begin position="7"/>
        <end position="27"/>
    </location>
</feature>
<dbReference type="PANTHER" id="PTHR43385:SF1">
    <property type="entry name" value="RIBOFLAVIN TRANSPORTER RIBJ"/>
    <property type="match status" value="1"/>
</dbReference>
<feature type="transmembrane region" description="Helical" evidence="6">
    <location>
        <begin position="333"/>
        <end position="356"/>
    </location>
</feature>
<dbReference type="GO" id="GO:0005886">
    <property type="term" value="C:plasma membrane"/>
    <property type="evidence" value="ECO:0007669"/>
    <property type="project" value="UniProtKB-SubCell"/>
</dbReference>
<organism evidence="8 9">
    <name type="scientific">Nocardioides immobilis</name>
    <dbReference type="NCBI Taxonomy" id="2049295"/>
    <lineage>
        <taxon>Bacteria</taxon>
        <taxon>Bacillati</taxon>
        <taxon>Actinomycetota</taxon>
        <taxon>Actinomycetes</taxon>
        <taxon>Propionibacteriales</taxon>
        <taxon>Nocardioidaceae</taxon>
        <taxon>Nocardioides</taxon>
    </lineage>
</organism>
<evidence type="ECO:0000313" key="8">
    <source>
        <dbReference type="EMBL" id="RHW23343.1"/>
    </source>
</evidence>
<evidence type="ECO:0000259" key="7">
    <source>
        <dbReference type="PROSITE" id="PS50850"/>
    </source>
</evidence>
<evidence type="ECO:0000256" key="3">
    <source>
        <dbReference type="ARBA" id="ARBA00022692"/>
    </source>
</evidence>
<dbReference type="EMBL" id="QXGH01000050">
    <property type="protein sequence ID" value="RHW23343.1"/>
    <property type="molecule type" value="Genomic_DNA"/>
</dbReference>
<dbReference type="PROSITE" id="PS50850">
    <property type="entry name" value="MFS"/>
    <property type="match status" value="1"/>
</dbReference>
<comment type="caution">
    <text evidence="8">The sequence shown here is derived from an EMBL/GenBank/DDBJ whole genome shotgun (WGS) entry which is preliminary data.</text>
</comment>
<keyword evidence="3 6" id="KW-0812">Transmembrane</keyword>